<dbReference type="EMBL" id="REGN01009545">
    <property type="protein sequence ID" value="RNA00955.1"/>
    <property type="molecule type" value="Genomic_DNA"/>
</dbReference>
<name>A0A3M7PQC9_BRAPC</name>
<keyword evidence="2" id="KW-1185">Reference proteome</keyword>
<dbReference type="AlphaFoldDB" id="A0A3M7PQC9"/>
<proteinExistence type="predicted"/>
<sequence length="117" mass="13426">MVANFHDPSALLEPAYVRQPERLHFGHYAIMVNVKAQRATVLFLNTQLDCLAALVYRSDLVLSLKLTHSPRSKYRIKIVQPITALHPIENNTHFCCTSTTTILCLDTPRMQQFLIKY</sequence>
<reference evidence="1 2" key="1">
    <citation type="journal article" date="2018" name="Sci. Rep.">
        <title>Genomic signatures of local adaptation to the degree of environmental predictability in rotifers.</title>
        <authorList>
            <person name="Franch-Gras L."/>
            <person name="Hahn C."/>
            <person name="Garcia-Roger E.M."/>
            <person name="Carmona M.J."/>
            <person name="Serra M."/>
            <person name="Gomez A."/>
        </authorList>
    </citation>
    <scope>NUCLEOTIDE SEQUENCE [LARGE SCALE GENOMIC DNA]</scope>
    <source>
        <strain evidence="1">HYR1</strain>
    </source>
</reference>
<gene>
    <name evidence="1" type="ORF">BpHYR1_046379</name>
</gene>
<comment type="caution">
    <text evidence="1">The sequence shown here is derived from an EMBL/GenBank/DDBJ whole genome shotgun (WGS) entry which is preliminary data.</text>
</comment>
<evidence type="ECO:0000313" key="1">
    <source>
        <dbReference type="EMBL" id="RNA00955.1"/>
    </source>
</evidence>
<protein>
    <submittedName>
        <fullName evidence="1">Uncharacterized protein</fullName>
    </submittedName>
</protein>
<dbReference type="Proteomes" id="UP000276133">
    <property type="component" value="Unassembled WGS sequence"/>
</dbReference>
<organism evidence="1 2">
    <name type="scientific">Brachionus plicatilis</name>
    <name type="common">Marine rotifer</name>
    <name type="synonym">Brachionus muelleri</name>
    <dbReference type="NCBI Taxonomy" id="10195"/>
    <lineage>
        <taxon>Eukaryota</taxon>
        <taxon>Metazoa</taxon>
        <taxon>Spiralia</taxon>
        <taxon>Gnathifera</taxon>
        <taxon>Rotifera</taxon>
        <taxon>Eurotatoria</taxon>
        <taxon>Monogononta</taxon>
        <taxon>Pseudotrocha</taxon>
        <taxon>Ploima</taxon>
        <taxon>Brachionidae</taxon>
        <taxon>Brachionus</taxon>
    </lineage>
</organism>
<accession>A0A3M7PQC9</accession>
<evidence type="ECO:0000313" key="2">
    <source>
        <dbReference type="Proteomes" id="UP000276133"/>
    </source>
</evidence>